<organism evidence="2 3">
    <name type="scientific">Ruminococcus albus (strain ATCC 27210 / DSM 20455 / JCM 14654 / NCDO 2250 / 7)</name>
    <dbReference type="NCBI Taxonomy" id="697329"/>
    <lineage>
        <taxon>Bacteria</taxon>
        <taxon>Bacillati</taxon>
        <taxon>Bacillota</taxon>
        <taxon>Clostridia</taxon>
        <taxon>Eubacteriales</taxon>
        <taxon>Oscillospiraceae</taxon>
        <taxon>Ruminococcus</taxon>
    </lineage>
</organism>
<dbReference type="PANTHER" id="PTHR40396:SF1">
    <property type="entry name" value="ATPASE AAA-TYPE CORE DOMAIN-CONTAINING PROTEIN"/>
    <property type="match status" value="1"/>
</dbReference>
<dbReference type="Proteomes" id="UP000006919">
    <property type="component" value="Plasmid pRUMAL01"/>
</dbReference>
<feature type="domain" description="ATPase AAA-type core" evidence="1">
    <location>
        <begin position="39"/>
        <end position="390"/>
    </location>
</feature>
<dbReference type="EMBL" id="CP002404">
    <property type="protein sequence ID" value="ADU23848.1"/>
    <property type="molecule type" value="Genomic_DNA"/>
</dbReference>
<evidence type="ECO:0000259" key="1">
    <source>
        <dbReference type="Pfam" id="PF13304"/>
    </source>
</evidence>
<dbReference type="eggNOG" id="COG1106">
    <property type="taxonomic scope" value="Bacteria"/>
</dbReference>
<dbReference type="KEGG" id="ral:Rumal_3390"/>
<protein>
    <recommendedName>
        <fullName evidence="1">ATPase AAA-type core domain-containing protein</fullName>
    </recommendedName>
</protein>
<dbReference type="Pfam" id="PF13304">
    <property type="entry name" value="AAA_21"/>
    <property type="match status" value="1"/>
</dbReference>
<dbReference type="PANTHER" id="PTHR40396">
    <property type="entry name" value="ATPASE-LIKE PROTEIN"/>
    <property type="match status" value="1"/>
</dbReference>
<evidence type="ECO:0000313" key="3">
    <source>
        <dbReference type="Proteomes" id="UP000006919"/>
    </source>
</evidence>
<accession>E6UJK2</accession>
<proteinExistence type="predicted"/>
<dbReference type="Gene3D" id="3.40.50.300">
    <property type="entry name" value="P-loop containing nucleotide triphosphate hydrolases"/>
    <property type="match status" value="1"/>
</dbReference>
<name>E6UJK2_RUMA7</name>
<dbReference type="HOGENOM" id="CLU_608016_0_0_9"/>
<geneLocation type="plasmid" evidence="2 3">
    <name>pRUMAL01</name>
</geneLocation>
<dbReference type="OrthoDB" id="9809324at2"/>
<dbReference type="GO" id="GO:0016887">
    <property type="term" value="F:ATP hydrolysis activity"/>
    <property type="evidence" value="ECO:0007669"/>
    <property type="project" value="InterPro"/>
</dbReference>
<dbReference type="GO" id="GO:0005524">
    <property type="term" value="F:ATP binding"/>
    <property type="evidence" value="ECO:0007669"/>
    <property type="project" value="InterPro"/>
</dbReference>
<reference evidence="3" key="1">
    <citation type="journal article" date="2011" name="J. Bacteriol.">
        <title>Complete genome of the cellulolytic ruminal bacterium Ruminococcus albus 7.</title>
        <authorList>
            <person name="Suen G."/>
            <person name="Stevenson D.M."/>
            <person name="Bruce D.C."/>
            <person name="Chertkov O."/>
            <person name="Copeland A."/>
            <person name="Cheng J.F."/>
            <person name="Detter C."/>
            <person name="Detter J.C."/>
            <person name="Goodwin L.A."/>
            <person name="Han C.S."/>
            <person name="Hauser L.J."/>
            <person name="Ivanova N.N."/>
            <person name="Kyrpides N.C."/>
            <person name="Land M.L."/>
            <person name="Lapidus A."/>
            <person name="Lucas S."/>
            <person name="Ovchinnikova G."/>
            <person name="Pitluck S."/>
            <person name="Tapia R."/>
            <person name="Woyke T."/>
            <person name="Boyum J."/>
            <person name="Mead D."/>
            <person name="Weimer P.J."/>
        </authorList>
    </citation>
    <scope>NUCLEOTIDE SEQUENCE [LARGE SCALE GENOMIC DNA]</scope>
    <source>
        <strain evidence="3">ATCC 27210 / DSM 20455 / JCM 14654 / NCDO 2250 / 7</strain>
        <plasmid evidence="3">pRUMAL01</plasmid>
    </source>
</reference>
<keyword evidence="2" id="KW-0614">Plasmid</keyword>
<gene>
    <name evidence="2" type="ordered locus">Rumal_3390</name>
</gene>
<dbReference type="SUPFAM" id="SSF52540">
    <property type="entry name" value="P-loop containing nucleoside triphosphate hydrolases"/>
    <property type="match status" value="1"/>
</dbReference>
<dbReference type="InterPro" id="IPR003959">
    <property type="entry name" value="ATPase_AAA_core"/>
</dbReference>
<dbReference type="AlphaFoldDB" id="E6UJK2"/>
<dbReference type="InterPro" id="IPR027417">
    <property type="entry name" value="P-loop_NTPase"/>
</dbReference>
<sequence length="463" mass="52076">MKKEKTRIISISIENIKNVSKGSVLLNNIKEDSMGASVIGVYGQNGSGKTALIWAIGFIKDAISGAILPMDSHYYIRQKSERTLIQVKFEITILERIYDVYYGISFGTTNDRIQILSESIDYSAKATESLPRINKTRIIGIDYPMNSTGLDECFYIPDTRIDEMARINKPVRQKLLVLQALANEKMTSFIFNDKMMELLKASFTNDIFFKILDELRFFARMNLFVLNKNSESSYNMNLLPLSMRLSTQNTISKSDAIPVGLGQNSASADAFRTIQSIIAQIDLLIGNIVPGLKIDIINKTSQFNERAEEELVFELASNRNGIITPLRYESEGIKKILCILSSLIAMYNDSSIFVAIDEMDAGIFEYLLGEILETIKSTGKGQLLFTSHNMRPLEVLDNSSIYFTTTNPNNKYIKFTGIKNNNNLRTTLLRTIDLGGQKESIYENTSTYQIGKAFRKAGVLVSD</sequence>
<evidence type="ECO:0000313" key="2">
    <source>
        <dbReference type="EMBL" id="ADU23848.1"/>
    </source>
</evidence>
<dbReference type="RefSeq" id="WP_013483398.1">
    <property type="nucleotide sequence ID" value="NC_014824.1"/>
</dbReference>